<evidence type="ECO:0000256" key="3">
    <source>
        <dbReference type="HAMAP-Rule" id="MF_01217"/>
    </source>
</evidence>
<dbReference type="InterPro" id="IPR003231">
    <property type="entry name" value="ACP"/>
</dbReference>
<dbReference type="Gene3D" id="1.10.1200.10">
    <property type="entry name" value="ACP-like"/>
    <property type="match status" value="1"/>
</dbReference>
<keyword evidence="1 3" id="KW-0596">Phosphopantetheine</keyword>
<comment type="caution">
    <text evidence="5">The sequence shown here is derived from an EMBL/GenBank/DDBJ whole genome shotgun (WGS) entry which is preliminary data.</text>
</comment>
<protein>
    <recommendedName>
        <fullName evidence="3">Acyl carrier protein</fullName>
        <shortName evidence="3">ACP</shortName>
    </recommendedName>
</protein>
<gene>
    <name evidence="3" type="primary">acpP</name>
    <name evidence="5" type="ORF">COV23_01940</name>
</gene>
<dbReference type="InterPro" id="IPR009081">
    <property type="entry name" value="PP-bd_ACP"/>
</dbReference>
<feature type="domain" description="Carrier" evidence="4">
    <location>
        <begin position="11"/>
        <end position="62"/>
    </location>
</feature>
<comment type="function">
    <text evidence="3">Carrier of the growing fatty acid chain in fatty acid biosynthesis.</text>
</comment>
<comment type="subcellular location">
    <subcellularLocation>
        <location evidence="3">Cytoplasm</location>
    </subcellularLocation>
</comment>
<dbReference type="GO" id="GO:0005737">
    <property type="term" value="C:cytoplasm"/>
    <property type="evidence" value="ECO:0007669"/>
    <property type="project" value="UniProtKB-SubCell"/>
</dbReference>
<evidence type="ECO:0000256" key="2">
    <source>
        <dbReference type="ARBA" id="ARBA00022553"/>
    </source>
</evidence>
<dbReference type="Pfam" id="PF00550">
    <property type="entry name" value="PP-binding"/>
    <property type="match status" value="1"/>
</dbReference>
<dbReference type="UniPathway" id="UPA00094"/>
<comment type="pathway">
    <text evidence="3">Lipid metabolism; fatty acid biosynthesis.</text>
</comment>
<reference evidence="5 6" key="1">
    <citation type="submission" date="2017-09" db="EMBL/GenBank/DDBJ databases">
        <title>Depth-based differentiation of microbial function through sediment-hosted aquifers and enrichment of novel symbionts in the deep terrestrial subsurface.</title>
        <authorList>
            <person name="Probst A.J."/>
            <person name="Ladd B."/>
            <person name="Jarett J.K."/>
            <person name="Geller-Mcgrath D.E."/>
            <person name="Sieber C.M."/>
            <person name="Emerson J.B."/>
            <person name="Anantharaman K."/>
            <person name="Thomas B.C."/>
            <person name="Malmstrom R."/>
            <person name="Stieglmeier M."/>
            <person name="Klingl A."/>
            <person name="Woyke T."/>
            <person name="Ryan C.M."/>
            <person name="Banfield J.F."/>
        </authorList>
    </citation>
    <scope>NUCLEOTIDE SEQUENCE [LARGE SCALE GENOMIC DNA]</scope>
    <source>
        <strain evidence="5">CG10_big_fil_rev_8_21_14_0_10_31_9</strain>
    </source>
</reference>
<dbReference type="AlphaFoldDB" id="A0A2H0RDE4"/>
<dbReference type="Proteomes" id="UP000231602">
    <property type="component" value="Unassembled WGS sequence"/>
</dbReference>
<dbReference type="SUPFAM" id="SSF47336">
    <property type="entry name" value="ACP-like"/>
    <property type="match status" value="1"/>
</dbReference>
<accession>A0A2H0RDE4</accession>
<comment type="similarity">
    <text evidence="3">Belongs to the acyl carrier protein (ACP) family.</text>
</comment>
<dbReference type="InterPro" id="IPR036736">
    <property type="entry name" value="ACP-like_sf"/>
</dbReference>
<evidence type="ECO:0000313" key="6">
    <source>
        <dbReference type="Proteomes" id="UP000231602"/>
    </source>
</evidence>
<keyword evidence="3" id="KW-0444">Lipid biosynthesis</keyword>
<organism evidence="5 6">
    <name type="scientific">Candidatus Wolfebacteria bacterium CG10_big_fil_rev_8_21_14_0_10_31_9</name>
    <dbReference type="NCBI Taxonomy" id="1975070"/>
    <lineage>
        <taxon>Bacteria</taxon>
        <taxon>Candidatus Wolfeibacteriota</taxon>
    </lineage>
</organism>
<comment type="PTM">
    <text evidence="3">4'-phosphopantetheine is transferred from CoA to a specific serine of apo-ACP by AcpS. This modification is essential for activity because fatty acids are bound in thioester linkage to the sulfhydryl of the prosthetic group.</text>
</comment>
<sequence>MVFKFNAEHHIKESIAEKMCVEIDNVTFSADLAGDLNVNALDLAELTYAFKKDFNIRIPNEMTSKVAIVQDLIGFIKELKM</sequence>
<evidence type="ECO:0000256" key="1">
    <source>
        <dbReference type="ARBA" id="ARBA00022450"/>
    </source>
</evidence>
<keyword evidence="3" id="KW-0443">Lipid metabolism</keyword>
<evidence type="ECO:0000259" key="4">
    <source>
        <dbReference type="Pfam" id="PF00550"/>
    </source>
</evidence>
<keyword evidence="2 3" id="KW-0597">Phosphoprotein</keyword>
<keyword evidence="3" id="KW-0963">Cytoplasm</keyword>
<dbReference type="EMBL" id="PCXV01000031">
    <property type="protein sequence ID" value="PIR44054.1"/>
    <property type="molecule type" value="Genomic_DNA"/>
</dbReference>
<dbReference type="GO" id="GO:0000036">
    <property type="term" value="F:acyl carrier activity"/>
    <property type="evidence" value="ECO:0007669"/>
    <property type="project" value="UniProtKB-UniRule"/>
</dbReference>
<name>A0A2H0RDE4_9BACT</name>
<dbReference type="HAMAP" id="MF_01217">
    <property type="entry name" value="Acyl_carrier"/>
    <property type="match status" value="1"/>
</dbReference>
<keyword evidence="3" id="KW-0275">Fatty acid biosynthesis</keyword>
<comment type="caution">
    <text evidence="3">Lacks conserved residue(s) required for the propagation of feature annotation.</text>
</comment>
<proteinExistence type="inferred from homology"/>
<keyword evidence="3" id="KW-0276">Fatty acid metabolism</keyword>
<evidence type="ECO:0000313" key="5">
    <source>
        <dbReference type="EMBL" id="PIR44054.1"/>
    </source>
</evidence>